<sequence>MNNPLLARGTPNRHLHIALADLALSAAAACLWQGVFHVPMQDRIPAWVWPVVAGLFLLSAVAAYSRHRKLRARRD</sequence>
<name>A0A7H0FYI2_9GAMM</name>
<reference evidence="2 3" key="1">
    <citation type="submission" date="2020-08" db="EMBL/GenBank/DDBJ databases">
        <title>Lysobacter sp. II4 sp. nov., isolated from soil.</title>
        <authorList>
            <person name="Woo C.Y."/>
            <person name="Kim J."/>
        </authorList>
    </citation>
    <scope>NUCLEOTIDE SEQUENCE [LARGE SCALE GENOMIC DNA]</scope>
    <source>
        <strain evidence="2 3">II4</strain>
    </source>
</reference>
<gene>
    <name evidence="2" type="ORF">H8B22_02395</name>
</gene>
<accession>A0A7H0FYI2</accession>
<organism evidence="2 3">
    <name type="scientific">Agrilutibacter terrestris</name>
    <dbReference type="NCBI Taxonomy" id="2865112"/>
    <lineage>
        <taxon>Bacteria</taxon>
        <taxon>Pseudomonadati</taxon>
        <taxon>Pseudomonadota</taxon>
        <taxon>Gammaproteobacteria</taxon>
        <taxon>Lysobacterales</taxon>
        <taxon>Lysobacteraceae</taxon>
        <taxon>Agrilutibacter</taxon>
    </lineage>
</organism>
<feature type="transmembrane region" description="Helical" evidence="1">
    <location>
        <begin position="47"/>
        <end position="65"/>
    </location>
</feature>
<proteinExistence type="predicted"/>
<dbReference type="AlphaFoldDB" id="A0A7H0FYI2"/>
<dbReference type="EMBL" id="CP060820">
    <property type="protein sequence ID" value="QNP41098.1"/>
    <property type="molecule type" value="Genomic_DNA"/>
</dbReference>
<evidence type="ECO:0000313" key="3">
    <source>
        <dbReference type="Proteomes" id="UP000516018"/>
    </source>
</evidence>
<protein>
    <submittedName>
        <fullName evidence="2">Uncharacterized protein</fullName>
    </submittedName>
</protein>
<keyword evidence="1" id="KW-0812">Transmembrane</keyword>
<dbReference type="KEGG" id="lsx:H8B22_02395"/>
<keyword evidence="1" id="KW-0472">Membrane</keyword>
<evidence type="ECO:0000313" key="2">
    <source>
        <dbReference type="EMBL" id="QNP41098.1"/>
    </source>
</evidence>
<evidence type="ECO:0000256" key="1">
    <source>
        <dbReference type="SAM" id="Phobius"/>
    </source>
</evidence>
<dbReference type="Proteomes" id="UP000516018">
    <property type="component" value="Chromosome"/>
</dbReference>
<dbReference type="RefSeq" id="WP_187712534.1">
    <property type="nucleotide sequence ID" value="NZ_CP060820.1"/>
</dbReference>
<feature type="transmembrane region" description="Helical" evidence="1">
    <location>
        <begin position="15"/>
        <end position="35"/>
    </location>
</feature>
<keyword evidence="3" id="KW-1185">Reference proteome</keyword>
<keyword evidence="1" id="KW-1133">Transmembrane helix</keyword>